<dbReference type="Gene3D" id="1.10.101.10">
    <property type="entry name" value="PGBD-like superfamily/PGBD"/>
    <property type="match status" value="1"/>
</dbReference>
<protein>
    <submittedName>
        <fullName evidence="4">Peptidoglycan-binding protein</fullName>
    </submittedName>
</protein>
<dbReference type="InterPro" id="IPR036366">
    <property type="entry name" value="PGBDSf"/>
</dbReference>
<dbReference type="SUPFAM" id="SSF47090">
    <property type="entry name" value="PGBD-like"/>
    <property type="match status" value="1"/>
</dbReference>
<dbReference type="Pfam" id="PF01471">
    <property type="entry name" value="PG_binding_1"/>
    <property type="match status" value="1"/>
</dbReference>
<feature type="coiled-coil region" evidence="1">
    <location>
        <begin position="332"/>
        <end position="366"/>
    </location>
</feature>
<evidence type="ECO:0000256" key="1">
    <source>
        <dbReference type="SAM" id="Coils"/>
    </source>
</evidence>
<feature type="compositionally biased region" description="Low complexity" evidence="2">
    <location>
        <begin position="270"/>
        <end position="324"/>
    </location>
</feature>
<organism evidence="4 5">
    <name type="scientific">Nonomuraea insulae</name>
    <dbReference type="NCBI Taxonomy" id="1616787"/>
    <lineage>
        <taxon>Bacteria</taxon>
        <taxon>Bacillati</taxon>
        <taxon>Actinomycetota</taxon>
        <taxon>Actinomycetes</taxon>
        <taxon>Streptosporangiales</taxon>
        <taxon>Streptosporangiaceae</taxon>
        <taxon>Nonomuraea</taxon>
    </lineage>
</organism>
<dbReference type="InterPro" id="IPR002477">
    <property type="entry name" value="Peptidoglycan-bd-like"/>
</dbReference>
<dbReference type="Gene3D" id="2.40.420.20">
    <property type="match status" value="1"/>
</dbReference>
<accession>A0ABW1CJ99</accession>
<comment type="caution">
    <text evidence="4">The sequence shown here is derived from an EMBL/GenBank/DDBJ whole genome shotgun (WGS) entry which is preliminary data.</text>
</comment>
<proteinExistence type="predicted"/>
<keyword evidence="1" id="KW-0175">Coiled coil</keyword>
<dbReference type="RefSeq" id="WP_379514702.1">
    <property type="nucleotide sequence ID" value="NZ_JBHSPA010000018.1"/>
</dbReference>
<dbReference type="PANTHER" id="PTHR30469:SF15">
    <property type="entry name" value="HLYD FAMILY OF SECRETION PROTEINS"/>
    <property type="match status" value="1"/>
</dbReference>
<feature type="domain" description="Peptidoglycan binding-like" evidence="3">
    <location>
        <begin position="131"/>
        <end position="165"/>
    </location>
</feature>
<evidence type="ECO:0000313" key="4">
    <source>
        <dbReference type="EMBL" id="MFC5825179.1"/>
    </source>
</evidence>
<dbReference type="PANTHER" id="PTHR30469">
    <property type="entry name" value="MULTIDRUG RESISTANCE PROTEIN MDTA"/>
    <property type="match status" value="1"/>
</dbReference>
<dbReference type="EMBL" id="JBHSPA010000018">
    <property type="protein sequence ID" value="MFC5825179.1"/>
    <property type="molecule type" value="Genomic_DNA"/>
</dbReference>
<evidence type="ECO:0000313" key="5">
    <source>
        <dbReference type="Proteomes" id="UP001596058"/>
    </source>
</evidence>
<dbReference type="InterPro" id="IPR036365">
    <property type="entry name" value="PGBD-like_sf"/>
</dbReference>
<keyword evidence="5" id="KW-1185">Reference proteome</keyword>
<sequence>MNSPRRLLAGVIAGVVVIAGAGWAVGARLRSPADEAARRAAPAASLVTAAVERRKLVSTVVLSGTLEYGSPLPISLAGVVGGTSELQRATRAPRKGKIKEGAVLMEVNGRPVFALRGTVPMHRTIAPGGKGDDVKQLQRALRRLGHEAPASGVFDSATVAAVTEMYAKKGYEAQRPALTDRQTYDTLRKTVRTASETLATEKLALDQGRDVLPLKVKLDNAEQDLKSARTALEQAGARELTPEDETRLAAADAAVRAAEERLLEAEQALAAARTQPTPGPTTATPTPSGTTVPTASPTTGTSGTTGARTGTTGTTGARTGTTTPVSLPTADTRLLELKVDNARADLEAAQESRDLALRQAAESKETKLDELRKTVRTGKEAVVTADQALRRARQLSPARLKVSNARKDVAEAKATLAEYSRTYGTSIPPGEVVFLPKLPARVQKVSAKPGQRIEDEVATVTSSTFTVTGSVEAAESELLRPGMAASVELDTGRPIAATLTAIGEKAKVPGAEEAAAGTQPVLITPSSAKGMRTGTAVTARVTVGATKEPVLVVPVTAVITSADGKARVRVEYATDRTKDVEVRTGLTADGNVEVTGELTEGDRVVISGA</sequence>
<evidence type="ECO:0000256" key="2">
    <source>
        <dbReference type="SAM" id="MobiDB-lite"/>
    </source>
</evidence>
<gene>
    <name evidence="4" type="ORF">ACFPZ3_15055</name>
</gene>
<evidence type="ECO:0000259" key="3">
    <source>
        <dbReference type="Pfam" id="PF01471"/>
    </source>
</evidence>
<feature type="region of interest" description="Disordered" evidence="2">
    <location>
        <begin position="270"/>
        <end position="327"/>
    </location>
</feature>
<reference evidence="5" key="1">
    <citation type="journal article" date="2019" name="Int. J. Syst. Evol. Microbiol.">
        <title>The Global Catalogue of Microorganisms (GCM) 10K type strain sequencing project: providing services to taxonomists for standard genome sequencing and annotation.</title>
        <authorList>
            <consortium name="The Broad Institute Genomics Platform"/>
            <consortium name="The Broad Institute Genome Sequencing Center for Infectious Disease"/>
            <person name="Wu L."/>
            <person name="Ma J."/>
        </authorList>
    </citation>
    <scope>NUCLEOTIDE SEQUENCE [LARGE SCALE GENOMIC DNA]</scope>
    <source>
        <strain evidence="5">CCUG 53903</strain>
    </source>
</reference>
<dbReference type="Proteomes" id="UP001596058">
    <property type="component" value="Unassembled WGS sequence"/>
</dbReference>
<dbReference type="Gene3D" id="1.20.1600.10">
    <property type="entry name" value="Outer membrane efflux proteins (OEP)"/>
    <property type="match status" value="1"/>
</dbReference>
<name>A0ABW1CJ99_9ACTN</name>